<evidence type="ECO:0000313" key="2">
    <source>
        <dbReference type="EMBL" id="KRL27108.1"/>
    </source>
</evidence>
<organism evidence="2 3">
    <name type="scientific">Limosilactobacillus frumenti DSM 13145</name>
    <dbReference type="NCBI Taxonomy" id="1423746"/>
    <lineage>
        <taxon>Bacteria</taxon>
        <taxon>Bacillati</taxon>
        <taxon>Bacillota</taxon>
        <taxon>Bacilli</taxon>
        <taxon>Lactobacillales</taxon>
        <taxon>Lactobacillaceae</taxon>
        <taxon>Limosilactobacillus</taxon>
    </lineage>
</organism>
<dbReference type="GO" id="GO:0016747">
    <property type="term" value="F:acyltransferase activity, transferring groups other than amino-acyl groups"/>
    <property type="evidence" value="ECO:0007669"/>
    <property type="project" value="InterPro"/>
</dbReference>
<evidence type="ECO:0000313" key="3">
    <source>
        <dbReference type="Proteomes" id="UP000051445"/>
    </source>
</evidence>
<dbReference type="PATRIC" id="fig|1423746.3.peg.867"/>
<dbReference type="AlphaFoldDB" id="A0A0R1P8Z4"/>
<dbReference type="STRING" id="1423746.FD27_GL000858"/>
<keyword evidence="3" id="KW-1185">Reference proteome</keyword>
<proteinExistence type="predicted"/>
<dbReference type="InterPro" id="IPR016181">
    <property type="entry name" value="Acyl_CoA_acyltransferase"/>
</dbReference>
<accession>A0A0R1P8Z4</accession>
<dbReference type="RefSeq" id="WP_057750684.1">
    <property type="nucleotide sequence ID" value="NZ_AZER01000016.1"/>
</dbReference>
<feature type="domain" description="N-acetyltransferase" evidence="1">
    <location>
        <begin position="3"/>
        <end position="164"/>
    </location>
</feature>
<reference evidence="2 3" key="1">
    <citation type="journal article" date="2015" name="Genome Announc.">
        <title>Expanding the biotechnology potential of lactobacilli through comparative genomics of 213 strains and associated genera.</title>
        <authorList>
            <person name="Sun Z."/>
            <person name="Harris H.M."/>
            <person name="McCann A."/>
            <person name="Guo C."/>
            <person name="Argimon S."/>
            <person name="Zhang W."/>
            <person name="Yang X."/>
            <person name="Jeffery I.B."/>
            <person name="Cooney J.C."/>
            <person name="Kagawa T.F."/>
            <person name="Liu W."/>
            <person name="Song Y."/>
            <person name="Salvetti E."/>
            <person name="Wrobel A."/>
            <person name="Rasinkangas P."/>
            <person name="Parkhill J."/>
            <person name="Rea M.C."/>
            <person name="O'Sullivan O."/>
            <person name="Ritari J."/>
            <person name="Douillard F.P."/>
            <person name="Paul Ross R."/>
            <person name="Yang R."/>
            <person name="Briner A.E."/>
            <person name="Felis G.E."/>
            <person name="de Vos W.M."/>
            <person name="Barrangou R."/>
            <person name="Klaenhammer T.R."/>
            <person name="Caufield P.W."/>
            <person name="Cui Y."/>
            <person name="Zhang H."/>
            <person name="O'Toole P.W."/>
        </authorList>
    </citation>
    <scope>NUCLEOTIDE SEQUENCE [LARGE SCALE GENOMIC DNA]</scope>
    <source>
        <strain evidence="2 3">DSM 13145</strain>
    </source>
</reference>
<dbReference type="SUPFAM" id="SSF55729">
    <property type="entry name" value="Acyl-CoA N-acyltransferases (Nat)"/>
    <property type="match status" value="1"/>
</dbReference>
<dbReference type="PANTHER" id="PTHR43415:SF3">
    <property type="entry name" value="GNAT-FAMILY ACETYLTRANSFERASE"/>
    <property type="match status" value="1"/>
</dbReference>
<dbReference type="OrthoDB" id="9798006at2"/>
<dbReference type="Proteomes" id="UP000051445">
    <property type="component" value="Unassembled WGS sequence"/>
</dbReference>
<dbReference type="Gene3D" id="3.40.630.30">
    <property type="match status" value="1"/>
</dbReference>
<sequence length="169" mass="19445">MTIDIRKARTTDLGAIVAIYNQAVTEREVTDDDQPISVESRRQWFNSLDHNHPIWVMTDDEEVIGWCSLAAFYGHPAYDYSRNISIYLADQAQGKGIGYQLLNFVCQEVKKEHLPIKTIISYIYENNLASQRLFAKAGFGKTGELRQIARINGKWRTLMVFSRSFDYEG</sequence>
<protein>
    <submittedName>
        <fullName evidence="2">Acetyltransferase</fullName>
    </submittedName>
</protein>
<evidence type="ECO:0000259" key="1">
    <source>
        <dbReference type="PROSITE" id="PS51186"/>
    </source>
</evidence>
<name>A0A0R1P8Z4_9LACO</name>
<dbReference type="Pfam" id="PF13302">
    <property type="entry name" value="Acetyltransf_3"/>
    <property type="match status" value="1"/>
</dbReference>
<dbReference type="EMBL" id="AZER01000016">
    <property type="protein sequence ID" value="KRL27108.1"/>
    <property type="molecule type" value="Genomic_DNA"/>
</dbReference>
<gene>
    <name evidence="2" type="ORF">FD27_GL000858</name>
</gene>
<dbReference type="PANTHER" id="PTHR43415">
    <property type="entry name" value="SPERMIDINE N(1)-ACETYLTRANSFERASE"/>
    <property type="match status" value="1"/>
</dbReference>
<comment type="caution">
    <text evidence="2">The sequence shown here is derived from an EMBL/GenBank/DDBJ whole genome shotgun (WGS) entry which is preliminary data.</text>
</comment>
<keyword evidence="2" id="KW-0808">Transferase</keyword>
<dbReference type="CDD" id="cd04301">
    <property type="entry name" value="NAT_SF"/>
    <property type="match status" value="1"/>
</dbReference>
<dbReference type="PROSITE" id="PS51186">
    <property type="entry name" value="GNAT"/>
    <property type="match status" value="1"/>
</dbReference>
<dbReference type="InterPro" id="IPR000182">
    <property type="entry name" value="GNAT_dom"/>
</dbReference>